<dbReference type="OrthoDB" id="26719at2759"/>
<accession>A0A1J1J4N7</accession>
<protein>
    <submittedName>
        <fullName evidence="1">CLUMA_CG020341, isoform A</fullName>
    </submittedName>
</protein>
<dbReference type="Proteomes" id="UP000183832">
    <property type="component" value="Unassembled WGS sequence"/>
</dbReference>
<evidence type="ECO:0000313" key="2">
    <source>
        <dbReference type="Proteomes" id="UP000183832"/>
    </source>
</evidence>
<name>A0A1J1J4N7_9DIPT</name>
<dbReference type="Gene3D" id="2.60.120.200">
    <property type="match status" value="1"/>
</dbReference>
<gene>
    <name evidence="1" type="primary">similar to Neurexin-4</name>
    <name evidence="1" type="ORF">CLUMA_CG020341</name>
</gene>
<dbReference type="AlphaFoldDB" id="A0A1J1J4N7"/>
<proteinExistence type="predicted"/>
<sequence length="87" mass="10088">MQKNFTAVEIINYAPREYHFDIKDSADAQFNNIQYMYIGKNESMTDGFIGCVSRVEFDDIFPLKLLFQQNPPPNIKALGKRLVLKLN</sequence>
<dbReference type="STRING" id="568069.A0A1J1J4N7"/>
<evidence type="ECO:0000313" key="1">
    <source>
        <dbReference type="EMBL" id="CRL07363.1"/>
    </source>
</evidence>
<keyword evidence="2" id="KW-1185">Reference proteome</keyword>
<organism evidence="1 2">
    <name type="scientific">Clunio marinus</name>
    <dbReference type="NCBI Taxonomy" id="568069"/>
    <lineage>
        <taxon>Eukaryota</taxon>
        <taxon>Metazoa</taxon>
        <taxon>Ecdysozoa</taxon>
        <taxon>Arthropoda</taxon>
        <taxon>Hexapoda</taxon>
        <taxon>Insecta</taxon>
        <taxon>Pterygota</taxon>
        <taxon>Neoptera</taxon>
        <taxon>Endopterygota</taxon>
        <taxon>Diptera</taxon>
        <taxon>Nematocera</taxon>
        <taxon>Chironomoidea</taxon>
        <taxon>Chironomidae</taxon>
        <taxon>Clunio</taxon>
    </lineage>
</organism>
<dbReference type="EMBL" id="CVRI01000070">
    <property type="protein sequence ID" value="CRL07363.1"/>
    <property type="molecule type" value="Genomic_DNA"/>
</dbReference>
<reference evidence="1 2" key="1">
    <citation type="submission" date="2015-04" db="EMBL/GenBank/DDBJ databases">
        <authorList>
            <person name="Syromyatnikov M.Y."/>
            <person name="Popov V.N."/>
        </authorList>
    </citation>
    <scope>NUCLEOTIDE SEQUENCE [LARGE SCALE GENOMIC DNA]</scope>
</reference>